<dbReference type="SUPFAM" id="SSF52833">
    <property type="entry name" value="Thioredoxin-like"/>
    <property type="match status" value="2"/>
</dbReference>
<dbReference type="Pfam" id="PF13848">
    <property type="entry name" value="Thioredoxin_6"/>
    <property type="match status" value="1"/>
</dbReference>
<proteinExistence type="inferred from homology"/>
<dbReference type="EMBL" id="HBEP01005611">
    <property type="protein sequence ID" value="CAD8472946.1"/>
    <property type="molecule type" value="Transcribed_RNA"/>
</dbReference>
<dbReference type="PANTHER" id="PTHR18929:SF132">
    <property type="entry name" value="PROTEIN DISULFIDE-ISOMERASE A3"/>
    <property type="match status" value="1"/>
</dbReference>
<keyword evidence="6" id="KW-0413">Isomerase</keyword>
<evidence type="ECO:0000259" key="9">
    <source>
        <dbReference type="Pfam" id="PF00085"/>
    </source>
</evidence>
<evidence type="ECO:0000256" key="6">
    <source>
        <dbReference type="ARBA" id="ARBA00023235"/>
    </source>
</evidence>
<evidence type="ECO:0000313" key="10">
    <source>
        <dbReference type="EMBL" id="CAD8472946.1"/>
    </source>
</evidence>
<gene>
    <name evidence="10" type="ORF">PANT1444_LOCUS3123</name>
</gene>
<feature type="domain" description="Thioredoxin" evidence="9">
    <location>
        <begin position="31"/>
        <end position="134"/>
    </location>
</feature>
<dbReference type="Gene3D" id="3.40.30.10">
    <property type="entry name" value="Glutaredoxin"/>
    <property type="match status" value="3"/>
</dbReference>
<reference evidence="10" key="1">
    <citation type="submission" date="2021-01" db="EMBL/GenBank/DDBJ databases">
        <authorList>
            <person name="Corre E."/>
            <person name="Pelletier E."/>
            <person name="Niang G."/>
            <person name="Scheremetjew M."/>
            <person name="Finn R."/>
            <person name="Kale V."/>
            <person name="Holt S."/>
            <person name="Cochrane G."/>
            <person name="Meng A."/>
            <person name="Brown T."/>
            <person name="Cohen L."/>
        </authorList>
    </citation>
    <scope>NUCLEOTIDE SEQUENCE</scope>
    <source>
        <strain evidence="10">CCMP1374</strain>
    </source>
</reference>
<dbReference type="Pfam" id="PF00085">
    <property type="entry name" value="Thioredoxin"/>
    <property type="match status" value="1"/>
</dbReference>
<keyword evidence="8" id="KW-0732">Signal</keyword>
<evidence type="ECO:0000256" key="5">
    <source>
        <dbReference type="ARBA" id="ARBA00022824"/>
    </source>
</evidence>
<dbReference type="CDD" id="cd02947">
    <property type="entry name" value="TRX_family"/>
    <property type="match status" value="1"/>
</dbReference>
<dbReference type="EC" id="5.3.4.1" evidence="4"/>
<dbReference type="AlphaFoldDB" id="A0A7S0H903"/>
<evidence type="ECO:0000256" key="7">
    <source>
        <dbReference type="ARBA" id="ARBA00023284"/>
    </source>
</evidence>
<accession>A0A7S0H903</accession>
<dbReference type="GO" id="GO:0006457">
    <property type="term" value="P:protein folding"/>
    <property type="evidence" value="ECO:0007669"/>
    <property type="project" value="TreeGrafter"/>
</dbReference>
<protein>
    <recommendedName>
        <fullName evidence="4">protein disulfide-isomerase</fullName>
        <ecNumber evidence="4">5.3.4.1</ecNumber>
    </recommendedName>
</protein>
<dbReference type="GO" id="GO:0003756">
    <property type="term" value="F:protein disulfide isomerase activity"/>
    <property type="evidence" value="ECO:0007669"/>
    <property type="project" value="UniProtKB-EC"/>
</dbReference>
<feature type="chain" id="PRO_5030950762" description="protein disulfide-isomerase" evidence="8">
    <location>
        <begin position="23"/>
        <end position="516"/>
    </location>
</feature>
<comment type="subcellular location">
    <subcellularLocation>
        <location evidence="2">Endoplasmic reticulum lumen</location>
    </subcellularLocation>
</comment>
<sequence>MRGCPIHLVLSLGALLLPPTLGAKAKPEELLQLTDDTLEAALASHPLMLVNVGVPDCGPCNLVSKKMRAAGKELRAKAPGVTLAQLTITTQDSPVIGKIVQGALTLPKVLIFRDGEAMDFVGDPAEKASIVEVMLREVSRDSIQTLKTVKQAERFLHLDSWSSLHSDEEQPPRVVGFFPSNSTPTYQVFRETAAKLQGMIAFGECFDAPIQKKFMGAKASKSVVQVVKADKRERKLTYDGPLAVQRMTRWVATHSLALVQDLTTESSIEAHMARGVPVFLLLMPDEYEESLSEIMVQLRKVAARVRDRLLFAYGFKDTEPWPQFAQSLQIPREGTGAFWMIMGNNMELTGRDWSAAWLRPPSLGFEIYAMQARGDEKAEDVTLEALEKFVDGFLAQVDQARPEGEPKYLDAPVEVEVAVAEEAAPAAGTVEAEAVEAAVNHDKELRKAISAMEMNFNSGVANLKKVLDELKDTPNLLAGRAPGLTSTLSSTEMKLKKDVLGLKRKLMDIAQKKDEL</sequence>
<dbReference type="InterPro" id="IPR013766">
    <property type="entry name" value="Thioredoxin_domain"/>
</dbReference>
<dbReference type="InterPro" id="IPR036249">
    <property type="entry name" value="Thioredoxin-like_sf"/>
</dbReference>
<keyword evidence="7" id="KW-0676">Redox-active center</keyword>
<keyword evidence="5" id="KW-0256">Endoplasmic reticulum</keyword>
<dbReference type="GO" id="GO:0034976">
    <property type="term" value="P:response to endoplasmic reticulum stress"/>
    <property type="evidence" value="ECO:0007669"/>
    <property type="project" value="TreeGrafter"/>
</dbReference>
<evidence type="ECO:0000256" key="3">
    <source>
        <dbReference type="ARBA" id="ARBA00006347"/>
    </source>
</evidence>
<evidence type="ECO:0000256" key="8">
    <source>
        <dbReference type="SAM" id="SignalP"/>
    </source>
</evidence>
<dbReference type="CDD" id="cd02981">
    <property type="entry name" value="PDI_b_family"/>
    <property type="match status" value="1"/>
</dbReference>
<name>A0A7S0H903_9EUKA</name>
<dbReference type="GO" id="GO:0005788">
    <property type="term" value="C:endoplasmic reticulum lumen"/>
    <property type="evidence" value="ECO:0007669"/>
    <property type="project" value="UniProtKB-SubCell"/>
</dbReference>
<dbReference type="PANTHER" id="PTHR18929">
    <property type="entry name" value="PROTEIN DISULFIDE ISOMERASE"/>
    <property type="match status" value="1"/>
</dbReference>
<feature type="signal peptide" evidence="8">
    <location>
        <begin position="1"/>
        <end position="22"/>
    </location>
</feature>
<evidence type="ECO:0000256" key="4">
    <source>
        <dbReference type="ARBA" id="ARBA00012723"/>
    </source>
</evidence>
<comment type="similarity">
    <text evidence="3">Belongs to the protein disulfide isomerase family.</text>
</comment>
<comment type="catalytic activity">
    <reaction evidence="1">
        <text>Catalyzes the rearrangement of -S-S- bonds in proteins.</text>
        <dbReference type="EC" id="5.3.4.1"/>
    </reaction>
</comment>
<organism evidence="10">
    <name type="scientific">Phaeocystis antarctica</name>
    <dbReference type="NCBI Taxonomy" id="33657"/>
    <lineage>
        <taxon>Eukaryota</taxon>
        <taxon>Haptista</taxon>
        <taxon>Haptophyta</taxon>
        <taxon>Prymnesiophyceae</taxon>
        <taxon>Phaeocystales</taxon>
        <taxon>Phaeocystaceae</taxon>
        <taxon>Phaeocystis</taxon>
    </lineage>
</organism>
<evidence type="ECO:0000256" key="1">
    <source>
        <dbReference type="ARBA" id="ARBA00001182"/>
    </source>
</evidence>
<evidence type="ECO:0000256" key="2">
    <source>
        <dbReference type="ARBA" id="ARBA00004319"/>
    </source>
</evidence>